<name>A0A7C9TP29_9BURK</name>
<dbReference type="Proteomes" id="UP000484255">
    <property type="component" value="Unassembled WGS sequence"/>
</dbReference>
<feature type="domain" description="DUF1653" evidence="1">
    <location>
        <begin position="16"/>
        <end position="76"/>
    </location>
</feature>
<dbReference type="Pfam" id="PF07866">
    <property type="entry name" value="DUF1653"/>
    <property type="match status" value="1"/>
</dbReference>
<proteinExistence type="predicted"/>
<dbReference type="EMBL" id="JAAGOH010000059">
    <property type="protein sequence ID" value="NDY94007.1"/>
    <property type="molecule type" value="Genomic_DNA"/>
</dbReference>
<evidence type="ECO:0000313" key="2">
    <source>
        <dbReference type="EMBL" id="NDY94007.1"/>
    </source>
</evidence>
<sequence>MAAQDDLSPLPPVRTGRWRHYKGLDYEVLGVVRHSETLEPLVLYRPLYGERGDWVRPWAMFHETVVVDGREQPRFTWVGPPAA</sequence>
<organism evidence="2 3">
    <name type="scientific">Ideonella livida</name>
    <dbReference type="NCBI Taxonomy" id="2707176"/>
    <lineage>
        <taxon>Bacteria</taxon>
        <taxon>Pseudomonadati</taxon>
        <taxon>Pseudomonadota</taxon>
        <taxon>Betaproteobacteria</taxon>
        <taxon>Burkholderiales</taxon>
        <taxon>Sphaerotilaceae</taxon>
        <taxon>Ideonella</taxon>
    </lineage>
</organism>
<comment type="caution">
    <text evidence="2">The sequence shown here is derived from an EMBL/GenBank/DDBJ whole genome shotgun (WGS) entry which is preliminary data.</text>
</comment>
<reference evidence="2 3" key="1">
    <citation type="submission" date="2020-02" db="EMBL/GenBank/DDBJ databases">
        <title>Ideonella bacterium strain TBM-1.</title>
        <authorList>
            <person name="Chen W.-M."/>
        </authorList>
    </citation>
    <scope>NUCLEOTIDE SEQUENCE [LARGE SCALE GENOMIC DNA]</scope>
    <source>
        <strain evidence="2 3">TBM-1</strain>
    </source>
</reference>
<protein>
    <submittedName>
        <fullName evidence="2">DUF1653 domain-containing protein</fullName>
    </submittedName>
</protein>
<evidence type="ECO:0000313" key="3">
    <source>
        <dbReference type="Proteomes" id="UP000484255"/>
    </source>
</evidence>
<dbReference type="InterPro" id="IPR037135">
    <property type="entry name" value="DUF1653-like_dom_sf"/>
</dbReference>
<dbReference type="AlphaFoldDB" id="A0A7C9TP29"/>
<gene>
    <name evidence="2" type="ORF">G3A44_22710</name>
</gene>
<evidence type="ECO:0000259" key="1">
    <source>
        <dbReference type="Pfam" id="PF07866"/>
    </source>
</evidence>
<keyword evidence="3" id="KW-1185">Reference proteome</keyword>
<dbReference type="Gene3D" id="2.30.30.320">
    <property type="entry name" value="DUF1653-like domain"/>
    <property type="match status" value="1"/>
</dbReference>
<dbReference type="InterPro" id="IPR023387">
    <property type="entry name" value="DUF1653-like_dom"/>
</dbReference>
<accession>A0A7C9TP29</accession>
<dbReference type="RefSeq" id="WP_163460028.1">
    <property type="nucleotide sequence ID" value="NZ_JAAGOH010000059.1"/>
</dbReference>